<dbReference type="EMBL" id="JAPTGG010000004">
    <property type="protein sequence ID" value="MCZ0864946.1"/>
    <property type="molecule type" value="Genomic_DNA"/>
</dbReference>
<protein>
    <submittedName>
        <fullName evidence="1">Uncharacterized protein</fullName>
    </submittedName>
</protein>
<dbReference type="RefSeq" id="WP_258331099.1">
    <property type="nucleotide sequence ID" value="NZ_JAPTGG010000004.1"/>
</dbReference>
<proteinExistence type="predicted"/>
<dbReference type="PROSITE" id="PS51257">
    <property type="entry name" value="PROKAR_LIPOPROTEIN"/>
    <property type="match status" value="1"/>
</dbReference>
<accession>A0A9J6RKL7</accession>
<evidence type="ECO:0000313" key="1">
    <source>
        <dbReference type="EMBL" id="MCZ0864946.1"/>
    </source>
</evidence>
<keyword evidence="2" id="KW-1185">Reference proteome</keyword>
<name>A0A9J6RKL7_9GAMM</name>
<reference evidence="1 2" key="1">
    <citation type="submission" date="2022-12" db="EMBL/GenBank/DDBJ databases">
        <title>Dasania phycosphaerae sp. nov., isolated from particulate material of the south coast of Korea.</title>
        <authorList>
            <person name="Jiang Y."/>
        </authorList>
    </citation>
    <scope>NUCLEOTIDE SEQUENCE [LARGE SCALE GENOMIC DNA]</scope>
    <source>
        <strain evidence="1 2">GY-19</strain>
    </source>
</reference>
<dbReference type="Proteomes" id="UP001069090">
    <property type="component" value="Unassembled WGS sequence"/>
</dbReference>
<gene>
    <name evidence="1" type="ORF">O0V09_07020</name>
</gene>
<organism evidence="1 2">
    <name type="scientific">Dasania phycosphaerae</name>
    <dbReference type="NCBI Taxonomy" id="2950436"/>
    <lineage>
        <taxon>Bacteria</taxon>
        <taxon>Pseudomonadati</taxon>
        <taxon>Pseudomonadota</taxon>
        <taxon>Gammaproteobacteria</taxon>
        <taxon>Cellvibrionales</taxon>
        <taxon>Spongiibacteraceae</taxon>
        <taxon>Dasania</taxon>
    </lineage>
</organism>
<sequence length="62" mass="6881">MNTLKYSTLFALIILIASCGKSEEPAGVIPEHQMQALESAKNVEQVLKDAEQQNRQQIEPTP</sequence>
<evidence type="ECO:0000313" key="2">
    <source>
        <dbReference type="Proteomes" id="UP001069090"/>
    </source>
</evidence>
<comment type="caution">
    <text evidence="1">The sequence shown here is derived from an EMBL/GenBank/DDBJ whole genome shotgun (WGS) entry which is preliminary data.</text>
</comment>
<dbReference type="AlphaFoldDB" id="A0A9J6RKL7"/>